<reference evidence="8 9" key="1">
    <citation type="journal article" date="2018" name="MBio">
        <title>Comparative Genomics Reveals the Core Gene Toolbox for the Fungus-Insect Symbiosis.</title>
        <authorList>
            <person name="Wang Y."/>
            <person name="Stata M."/>
            <person name="Wang W."/>
            <person name="Stajich J.E."/>
            <person name="White M.M."/>
            <person name="Moncalvo J.M."/>
        </authorList>
    </citation>
    <scope>NUCLEOTIDE SEQUENCE [LARGE SCALE GENOMIC DNA]</scope>
    <source>
        <strain evidence="8 9">AUS-77-4</strain>
    </source>
</reference>
<dbReference type="InterPro" id="IPR008271">
    <property type="entry name" value="Ser/Thr_kinase_AS"/>
</dbReference>
<feature type="region of interest" description="Disordered" evidence="5">
    <location>
        <begin position="733"/>
        <end position="791"/>
    </location>
</feature>
<dbReference type="Gene3D" id="1.10.510.10">
    <property type="entry name" value="Transferase(Phosphotransferase) domain 1"/>
    <property type="match status" value="1"/>
</dbReference>
<keyword evidence="9" id="KW-1185">Reference proteome</keyword>
<feature type="compositionally biased region" description="Basic and acidic residues" evidence="5">
    <location>
        <begin position="766"/>
        <end position="777"/>
    </location>
</feature>
<dbReference type="OrthoDB" id="407410at2759"/>
<evidence type="ECO:0000256" key="2">
    <source>
        <dbReference type="ARBA" id="ARBA00022741"/>
    </source>
</evidence>
<dbReference type="InterPro" id="IPR017441">
    <property type="entry name" value="Protein_kinase_ATP_BS"/>
</dbReference>
<dbReference type="Proteomes" id="UP000245699">
    <property type="component" value="Unassembled WGS sequence"/>
</dbReference>
<dbReference type="InterPro" id="IPR000253">
    <property type="entry name" value="FHA_dom"/>
</dbReference>
<keyword evidence="3 4" id="KW-0067">ATP-binding</keyword>
<feature type="binding site" evidence="4">
    <location>
        <position position="228"/>
    </location>
    <ligand>
        <name>ATP</name>
        <dbReference type="ChEBI" id="CHEBI:30616"/>
    </ligand>
</feature>
<dbReference type="AlphaFoldDB" id="A0A2T9Y6Q0"/>
<evidence type="ECO:0000256" key="4">
    <source>
        <dbReference type="PROSITE-ProRule" id="PRU10141"/>
    </source>
</evidence>
<dbReference type="STRING" id="61424.A0A2T9Y6Q0"/>
<dbReference type="GO" id="GO:0005524">
    <property type="term" value="F:ATP binding"/>
    <property type="evidence" value="ECO:0007669"/>
    <property type="project" value="UniProtKB-UniRule"/>
</dbReference>
<dbReference type="InterPro" id="IPR000719">
    <property type="entry name" value="Prot_kinase_dom"/>
</dbReference>
<name>A0A2T9Y6Q0_9FUNG</name>
<dbReference type="InterPro" id="IPR008984">
    <property type="entry name" value="SMAD_FHA_dom_sf"/>
</dbReference>
<dbReference type="SUPFAM" id="SSF56112">
    <property type="entry name" value="Protein kinase-like (PK-like)"/>
    <property type="match status" value="1"/>
</dbReference>
<comment type="caution">
    <text evidence="8">The sequence shown here is derived from an EMBL/GenBank/DDBJ whole genome shotgun (WGS) entry which is preliminary data.</text>
</comment>
<dbReference type="PANTHER" id="PTHR24347">
    <property type="entry name" value="SERINE/THREONINE-PROTEIN KINASE"/>
    <property type="match status" value="1"/>
</dbReference>
<proteinExistence type="inferred from homology"/>
<feature type="domain" description="FHA" evidence="6">
    <location>
        <begin position="94"/>
        <end position="146"/>
    </location>
</feature>
<dbReference type="PROSITE" id="PS50006">
    <property type="entry name" value="FHA_DOMAIN"/>
    <property type="match status" value="1"/>
</dbReference>
<evidence type="ECO:0000313" key="9">
    <source>
        <dbReference type="Proteomes" id="UP000245699"/>
    </source>
</evidence>
<accession>A0A2T9Y6Q0</accession>
<feature type="compositionally biased region" description="Basic and acidic residues" evidence="5">
    <location>
        <begin position="741"/>
        <end position="750"/>
    </location>
</feature>
<organism evidence="8 9">
    <name type="scientific">Furculomyces boomerangus</name>
    <dbReference type="NCBI Taxonomy" id="61424"/>
    <lineage>
        <taxon>Eukaryota</taxon>
        <taxon>Fungi</taxon>
        <taxon>Fungi incertae sedis</taxon>
        <taxon>Zoopagomycota</taxon>
        <taxon>Kickxellomycotina</taxon>
        <taxon>Harpellomycetes</taxon>
        <taxon>Harpellales</taxon>
        <taxon>Harpellaceae</taxon>
        <taxon>Furculomyces</taxon>
    </lineage>
</organism>
<protein>
    <submittedName>
        <fullName evidence="8">Uncharacterized protein</fullName>
    </submittedName>
</protein>
<dbReference type="SUPFAM" id="SSF49879">
    <property type="entry name" value="SMAD/FHA domain"/>
    <property type="match status" value="1"/>
</dbReference>
<dbReference type="SMART" id="SM00240">
    <property type="entry name" value="FHA"/>
    <property type="match status" value="1"/>
</dbReference>
<dbReference type="Gene3D" id="2.60.200.20">
    <property type="match status" value="1"/>
</dbReference>
<evidence type="ECO:0000259" key="7">
    <source>
        <dbReference type="PROSITE" id="PS50011"/>
    </source>
</evidence>
<dbReference type="SMART" id="SM00220">
    <property type="entry name" value="S_TKc"/>
    <property type="match status" value="1"/>
</dbReference>
<feature type="domain" description="Protein kinase" evidence="7">
    <location>
        <begin position="199"/>
        <end position="461"/>
    </location>
</feature>
<comment type="similarity">
    <text evidence="1">Belongs to the protein kinase superfamily. CAMK Ser/Thr protein kinase family. CHEK2 subfamily.</text>
</comment>
<dbReference type="InterPro" id="IPR011009">
    <property type="entry name" value="Kinase-like_dom_sf"/>
</dbReference>
<sequence length="791" mass="89629">MQIENDDPFSFESFSNTHTIILISNNTYPAQKDFLNFHTFKQAFDENEADLVENAPPDVWAVLLFLSNNQKTDKRVILTSKDDPKLTNLSNFRYTIGRSKSCDIRIESPTVSNKHCIIYKIDSPEGETVFIEDTSSNGTFVDEKKIPKDTPYKLTDESVVRMSKGQPGPNTQTRKQTIEFTIQIIKERKKSSGYFSKNYMTKETLGKGAFAEVKLVVNRMSGEHFAVKIIDKSRVEEHKRLLTNFDSEKSILGRVKHPTIIRVKAIYHEERYFYVVLDLAKGGELFDRIVEQGHFTEDETRIVMLQLLLGLYYLHKQGIVHRDIKPENILLADYEGLRVQLADFGLAKIVGEQSFMKTLCGTPMYVAPEVLKARGSRMYGNKVDIWSLGVVLYICLFGFPPFSDDLSPPPMNQQIMQGLYSFPSPHSDRISQQAIRLIKSMLCVDPEKRISAKQALLDPWLRAYQEGTTWRIKGISDFVFEEPCLLSEEESTQTLSHTSSSAIDSQIGISPVSVNSISNSGNQIPGNDNIDYSASNNNNYNKSKFNENILANQNPTADKHPKQFENRNHYKNEYEHSGDDSFELDNSRNYNKSISAIGSDLEIDNDDVSDSNMLIAQSRNSFSSPDLSQNNSGFNSFGSSKNQEILVSPYFSANPASLKIKTKFQQGLNVGNIEKPFTINRHKDNLNQNTDFEHLKNTKREVPAGGKNCYDDRFCSGTGGNLITQPKIETVGGFNPSIKSTDTEKSKRGPDSLYDSLPNNYQRTKHREEKGSERRIEVVVNRHSKRTKADI</sequence>
<dbReference type="EMBL" id="MBFT01000671">
    <property type="protein sequence ID" value="PVU87974.1"/>
    <property type="molecule type" value="Genomic_DNA"/>
</dbReference>
<dbReference type="FunFam" id="1.10.510.10:FF:000571">
    <property type="entry name" value="Maternal embryonic leucine zipper kinase"/>
    <property type="match status" value="1"/>
</dbReference>
<keyword evidence="2 4" id="KW-0547">Nucleotide-binding</keyword>
<dbReference type="Pfam" id="PF00498">
    <property type="entry name" value="FHA"/>
    <property type="match status" value="1"/>
</dbReference>
<evidence type="ECO:0000256" key="3">
    <source>
        <dbReference type="ARBA" id="ARBA00022840"/>
    </source>
</evidence>
<dbReference type="PROSITE" id="PS00108">
    <property type="entry name" value="PROTEIN_KINASE_ST"/>
    <property type="match status" value="1"/>
</dbReference>
<evidence type="ECO:0000313" key="8">
    <source>
        <dbReference type="EMBL" id="PVU87974.1"/>
    </source>
</evidence>
<dbReference type="CDD" id="cd05117">
    <property type="entry name" value="STKc_CAMK"/>
    <property type="match status" value="1"/>
</dbReference>
<dbReference type="GO" id="GO:0004672">
    <property type="term" value="F:protein kinase activity"/>
    <property type="evidence" value="ECO:0007669"/>
    <property type="project" value="InterPro"/>
</dbReference>
<evidence type="ECO:0000259" key="6">
    <source>
        <dbReference type="PROSITE" id="PS50006"/>
    </source>
</evidence>
<feature type="compositionally biased region" description="Basic residues" evidence="5">
    <location>
        <begin position="782"/>
        <end position="791"/>
    </location>
</feature>
<evidence type="ECO:0000256" key="5">
    <source>
        <dbReference type="SAM" id="MobiDB-lite"/>
    </source>
</evidence>
<gene>
    <name evidence="8" type="ORF">BB559_005785</name>
</gene>
<dbReference type="CDD" id="cd00060">
    <property type="entry name" value="FHA"/>
    <property type="match status" value="1"/>
</dbReference>
<evidence type="ECO:0000256" key="1">
    <source>
        <dbReference type="ARBA" id="ARBA00005575"/>
    </source>
</evidence>
<dbReference type="PROSITE" id="PS00107">
    <property type="entry name" value="PROTEIN_KINASE_ATP"/>
    <property type="match status" value="1"/>
</dbReference>
<dbReference type="PROSITE" id="PS50011">
    <property type="entry name" value="PROTEIN_KINASE_DOM"/>
    <property type="match status" value="1"/>
</dbReference>
<dbReference type="Pfam" id="PF00069">
    <property type="entry name" value="Pkinase"/>
    <property type="match status" value="1"/>
</dbReference>